<feature type="transmembrane region" description="Helical" evidence="1">
    <location>
        <begin position="170"/>
        <end position="187"/>
    </location>
</feature>
<protein>
    <recommendedName>
        <fullName evidence="4">Glycosyltransferase RgtA/B/C/D-like domain-containing protein</fullName>
    </recommendedName>
</protein>
<name>E8R8B1_DESM0</name>
<gene>
    <name evidence="2" type="ordered locus">Desmu_0418</name>
</gene>
<sequence precursor="true">MLSFSSALIFFTVVLVPLYTIFLWLSNNEKNKDISPNNVHIHASNKLLDMTTYLSFALSATGLLLTLSTHFRETLPYFLITVLIPFLNVVTAFYKPRGMIIASYVLWHLMLLLGNVPATGIAIGEGTGMLREMALNDHWRFEWAHNPSYNPLPTMAFIQATLSRVAGTDWYSWALGTTVFLGWAVAYDISVYLLTLYVTGETRAALLSIPLIAVTPETAIHQHPYQWSGNMLVLLASMVLVKAVQGMEKPTRYILLMTLLFTGAILAHATALAYIFVLLGLLATRYMYPLLGKLHLRMEKTPIERIVLPATLVLVVIFFIRSLYVSGFAQYVMPSFLSVYNGLVGIIKSFLIPTEEHEIGAAIHIPLYERAEVSPIQAYVWSYTASLATAYFIYALFLKRRVSSLQFSLYVTSVLILSVSFMGYSILKEKNFYLLNRTTYVFIPFIAPMASLTLSRIFGLLRRRKISLRALGLASMLMFIATAPIAAQDPNISPIQYARIRNSESVPLSMGDILIAKSFLGQLDVSSVSQLYLTSSRLYMTGMYRLTPQGSAVGIWLPTYTSRFKEALGLTSFIDKLQLPAIHLSTDSSSYTGMYCKLIYSIGIDSTSIYICN</sequence>
<dbReference type="eggNOG" id="arCOG03185">
    <property type="taxonomic scope" value="Archaea"/>
</dbReference>
<accession>E8R8B1</accession>
<dbReference type="Proteomes" id="UP000001068">
    <property type="component" value="Chromosome"/>
</dbReference>
<keyword evidence="1" id="KW-0472">Membrane</keyword>
<feature type="transmembrane region" description="Helical" evidence="1">
    <location>
        <begin position="225"/>
        <end position="241"/>
    </location>
</feature>
<feature type="transmembrane region" description="Helical" evidence="1">
    <location>
        <begin position="409"/>
        <end position="427"/>
    </location>
</feature>
<evidence type="ECO:0008006" key="4">
    <source>
        <dbReference type="Google" id="ProtNLM"/>
    </source>
</evidence>
<reference evidence="3" key="1">
    <citation type="submission" date="2010-11" db="EMBL/GenBank/DDBJ databases">
        <title>The complete genome of Desulfurococcus mucosus DSM 2162.</title>
        <authorList>
            <consortium name="US DOE Joint Genome Institute (JGI-PGF)"/>
            <person name="Lucas S."/>
            <person name="Copeland A."/>
            <person name="Lapidus A."/>
            <person name="Bruce D."/>
            <person name="Goodwin L."/>
            <person name="Pitluck S."/>
            <person name="Kyrpides N."/>
            <person name="Mavromatis K."/>
            <person name="Pagani I."/>
            <person name="Ivanova N."/>
            <person name="Ovchinnikova G."/>
            <person name="Chertkov O."/>
            <person name="Held B."/>
            <person name="Brettin T."/>
            <person name="Detter J.C."/>
            <person name="Tapia R."/>
            <person name="Han C."/>
            <person name="Land M."/>
            <person name="Hauser L."/>
            <person name="Markowitz V."/>
            <person name="Cheng J.-F."/>
            <person name="Hugenholtz P."/>
            <person name="Woyke T."/>
            <person name="Wu D."/>
            <person name="Wirth R."/>
            <person name="Bilek Y."/>
            <person name="Hader T."/>
            <person name="Klenk H.-P."/>
            <person name="Eisen J.A."/>
        </authorList>
    </citation>
    <scope>NUCLEOTIDE SEQUENCE [LARGE SCALE GENOMIC DNA]</scope>
    <source>
        <strain evidence="3">ATCC 35584 / DSM 2162 / JCM 9187 / O7/1</strain>
    </source>
</reference>
<feature type="transmembrane region" description="Helical" evidence="1">
    <location>
        <begin position="378"/>
        <end position="397"/>
    </location>
</feature>
<dbReference type="STRING" id="765177.Desmu_0418"/>
<feature type="transmembrane region" description="Helical" evidence="1">
    <location>
        <begin position="6"/>
        <end position="26"/>
    </location>
</feature>
<proteinExistence type="predicted"/>
<dbReference type="AlphaFoldDB" id="E8R8B1"/>
<dbReference type="HOGENOM" id="CLU_461283_0_0_2"/>
<keyword evidence="1" id="KW-0812">Transmembrane</keyword>
<feature type="transmembrane region" description="Helical" evidence="1">
    <location>
        <begin position="439"/>
        <end position="458"/>
    </location>
</feature>
<feature type="transmembrane region" description="Helical" evidence="1">
    <location>
        <begin position="101"/>
        <end position="123"/>
    </location>
</feature>
<evidence type="ECO:0000256" key="1">
    <source>
        <dbReference type="SAM" id="Phobius"/>
    </source>
</evidence>
<feature type="transmembrane region" description="Helical" evidence="1">
    <location>
        <begin position="470"/>
        <end position="487"/>
    </location>
</feature>
<keyword evidence="3" id="KW-1185">Reference proteome</keyword>
<dbReference type="EMBL" id="CP002363">
    <property type="protein sequence ID" value="ADV64737.1"/>
    <property type="molecule type" value="Genomic_DNA"/>
</dbReference>
<dbReference type="KEGG" id="dmu:Desmu_0418"/>
<feature type="transmembrane region" description="Helical" evidence="1">
    <location>
        <begin position="253"/>
        <end position="286"/>
    </location>
</feature>
<reference evidence="2 3" key="2">
    <citation type="journal article" date="2011" name="Stand. Genomic Sci.">
        <title>Complete genome sequence of Desulfurococcus mucosus type strain (O7/1).</title>
        <authorList>
            <person name="Wirth R."/>
            <person name="Chertkov O."/>
            <person name="Held B."/>
            <person name="Lapidus A."/>
            <person name="Nolan M."/>
            <person name="Lucas S."/>
            <person name="Hammon N."/>
            <person name="Deshpande S."/>
            <person name="Cheng J.F."/>
            <person name="Tapia R."/>
            <person name="Han C."/>
            <person name="Goodwin L."/>
            <person name="Pitluck S."/>
            <person name="Liolios K."/>
            <person name="Ioanna P."/>
            <person name="Ivanova N."/>
            <person name="Mavromatis K."/>
            <person name="Mikhailova N."/>
            <person name="Pati A."/>
            <person name="Chen A."/>
            <person name="Palaniappan K."/>
            <person name="Land M."/>
            <person name="Hauser L."/>
            <person name="Chang Y.J."/>
            <person name="Jeffries C.D."/>
            <person name="Bilek Y."/>
            <person name="Hader T."/>
            <person name="Rohde M."/>
            <person name="Spring S."/>
            <person name="Sikorski J."/>
            <person name="Goker M."/>
            <person name="Woyke T."/>
            <person name="Bristow J."/>
            <person name="Eisen J.A."/>
            <person name="Markowitz V."/>
            <person name="Hugenholtz P."/>
            <person name="Kyrpides N.C."/>
            <person name="Klenk H.P."/>
        </authorList>
    </citation>
    <scope>NUCLEOTIDE SEQUENCE [LARGE SCALE GENOMIC DNA]</scope>
    <source>
        <strain evidence="3">ATCC 35584 / DSM 2162 / JCM 9187 / O7/1</strain>
    </source>
</reference>
<feature type="transmembrane region" description="Helical" evidence="1">
    <location>
        <begin position="306"/>
        <end position="324"/>
    </location>
</feature>
<feature type="transmembrane region" description="Helical" evidence="1">
    <location>
        <begin position="47"/>
        <end position="68"/>
    </location>
</feature>
<evidence type="ECO:0000313" key="2">
    <source>
        <dbReference type="EMBL" id="ADV64737.1"/>
    </source>
</evidence>
<organism evidence="2 3">
    <name type="scientific">Desulfurococcus mucosus (strain ATCC 35584 / DSM 2162 / JCM 9187 / O7/1)</name>
    <dbReference type="NCBI Taxonomy" id="765177"/>
    <lineage>
        <taxon>Archaea</taxon>
        <taxon>Thermoproteota</taxon>
        <taxon>Thermoprotei</taxon>
        <taxon>Desulfurococcales</taxon>
        <taxon>Desulfurococcaceae</taxon>
        <taxon>Desulfurococcus</taxon>
    </lineage>
</organism>
<evidence type="ECO:0000313" key="3">
    <source>
        <dbReference type="Proteomes" id="UP000001068"/>
    </source>
</evidence>
<keyword evidence="1" id="KW-1133">Transmembrane helix</keyword>
<feature type="transmembrane region" description="Helical" evidence="1">
    <location>
        <begin position="74"/>
        <end position="94"/>
    </location>
</feature>